<evidence type="ECO:0000256" key="4">
    <source>
        <dbReference type="SAM" id="MobiDB-lite"/>
    </source>
</evidence>
<evidence type="ECO:0000256" key="3">
    <source>
        <dbReference type="ARBA" id="ARBA00023136"/>
    </source>
</evidence>
<dbReference type="PANTHER" id="PTHR45932">
    <property type="entry name" value="PATELLIN-1"/>
    <property type="match status" value="1"/>
</dbReference>
<evidence type="ECO:0000256" key="2">
    <source>
        <dbReference type="ARBA" id="ARBA00022448"/>
    </source>
</evidence>
<dbReference type="SUPFAM" id="SSF52087">
    <property type="entry name" value="CRAL/TRIO domain"/>
    <property type="match status" value="1"/>
</dbReference>
<accession>A0A2H9ZXH7</accession>
<keyword evidence="2" id="KW-0813">Transport</keyword>
<dbReference type="InterPro" id="IPR056794">
    <property type="entry name" value="PATL1-6_C_GOLD"/>
</dbReference>
<name>A0A2H9ZXH7_9ASPA</name>
<comment type="subcellular location">
    <subcellularLocation>
        <location evidence="1">Membrane</location>
    </subcellularLocation>
</comment>
<dbReference type="InterPro" id="IPR036273">
    <property type="entry name" value="CRAL/TRIO_N_dom_sf"/>
</dbReference>
<dbReference type="Gene3D" id="3.40.525.10">
    <property type="entry name" value="CRAL-TRIO lipid binding domain"/>
    <property type="match status" value="1"/>
</dbReference>
<dbReference type="SMART" id="SM01100">
    <property type="entry name" value="CRAL_TRIO_N"/>
    <property type="match status" value="1"/>
</dbReference>
<dbReference type="GO" id="GO:0016020">
    <property type="term" value="C:membrane"/>
    <property type="evidence" value="ECO:0007669"/>
    <property type="project" value="UniProtKB-SubCell"/>
</dbReference>
<feature type="region of interest" description="Disordered" evidence="4">
    <location>
        <begin position="91"/>
        <end position="187"/>
    </location>
</feature>
<dbReference type="SUPFAM" id="SSF46938">
    <property type="entry name" value="CRAL/TRIO N-terminal domain"/>
    <property type="match status" value="1"/>
</dbReference>
<organism evidence="6 7">
    <name type="scientific">Apostasia shenzhenica</name>
    <dbReference type="NCBI Taxonomy" id="1088818"/>
    <lineage>
        <taxon>Eukaryota</taxon>
        <taxon>Viridiplantae</taxon>
        <taxon>Streptophyta</taxon>
        <taxon>Embryophyta</taxon>
        <taxon>Tracheophyta</taxon>
        <taxon>Spermatophyta</taxon>
        <taxon>Magnoliopsida</taxon>
        <taxon>Liliopsida</taxon>
        <taxon>Asparagales</taxon>
        <taxon>Orchidaceae</taxon>
        <taxon>Apostasioideae</taxon>
        <taxon>Apostasia</taxon>
    </lineage>
</organism>
<dbReference type="Pfam" id="PF25099">
    <property type="entry name" value="GOLD_PATL1_C"/>
    <property type="match status" value="1"/>
</dbReference>
<dbReference type="PANTHER" id="PTHR45932:SF17">
    <property type="entry name" value="CELLULAR RETINALDEHYDE-BINDING_TRIPLE FUNCTION DOMAIN-CONTAINING PROTEIN"/>
    <property type="match status" value="1"/>
</dbReference>
<reference evidence="6 7" key="1">
    <citation type="journal article" date="2017" name="Nature">
        <title>The Apostasia genome and the evolution of orchids.</title>
        <authorList>
            <person name="Zhang G.Q."/>
            <person name="Liu K.W."/>
            <person name="Li Z."/>
            <person name="Lohaus R."/>
            <person name="Hsiao Y.Y."/>
            <person name="Niu S.C."/>
            <person name="Wang J.Y."/>
            <person name="Lin Y.C."/>
            <person name="Xu Q."/>
            <person name="Chen L.J."/>
            <person name="Yoshida K."/>
            <person name="Fujiwara S."/>
            <person name="Wang Z.W."/>
            <person name="Zhang Y.Q."/>
            <person name="Mitsuda N."/>
            <person name="Wang M."/>
            <person name="Liu G.H."/>
            <person name="Pecoraro L."/>
            <person name="Huang H.X."/>
            <person name="Xiao X.J."/>
            <person name="Lin M."/>
            <person name="Wu X.Y."/>
            <person name="Wu W.L."/>
            <person name="Chen Y.Y."/>
            <person name="Chang S.B."/>
            <person name="Sakamoto S."/>
            <person name="Ohme-Takagi M."/>
            <person name="Yagi M."/>
            <person name="Zeng S.J."/>
            <person name="Shen C.Y."/>
            <person name="Yeh C.M."/>
            <person name="Luo Y.B."/>
            <person name="Tsai W.C."/>
            <person name="Van de Peer Y."/>
            <person name="Liu Z.J."/>
        </authorList>
    </citation>
    <scope>NUCLEOTIDE SEQUENCE [LARGE SCALE GENOMIC DNA]</scope>
    <source>
        <strain evidence="7">cv. Shenzhen</strain>
        <tissue evidence="6">Stem</tissue>
    </source>
</reference>
<dbReference type="OrthoDB" id="75724at2759"/>
<keyword evidence="3" id="KW-0472">Membrane</keyword>
<dbReference type="GO" id="GO:0008289">
    <property type="term" value="F:lipid binding"/>
    <property type="evidence" value="ECO:0007669"/>
    <property type="project" value="InterPro"/>
</dbReference>
<sequence length="597" mass="65581">MAEKTQVKVPEAAPAEGFVVVEAKTEEKIAPEETKKPAEEEQIEEKESVVQGVAIAAGGEAAIQQSVSFKEESNLVADLQEPEKKALDELKQLIHAALANDEFNPPPRPPPPTAPAAKSEASKVDESKVDEPTAAATEGTPAGTNVEEPLPESSKAEEQTAAAAKEEAEAEEPAIPAVPGSPKSEGPVEALLATETNSVVVDEDGAKTVEAIEETVVPVAPPASAPEEVIPAAEAEKDKETVAEEKTPASPAEEVFIWGVPLLGDEKSDSALLKFLRARDFKVKDAFVMIKNAVIWRKMFGIESLLEEDLAMPELEKVVFYRGHDKEGHPVCYNVYGEFQDQELYSKAFGDEKKREKFLRWRIQLLEKGIRQRLGFSPAGICSMVQVTDLKNVLGPGKRELRQATKKALALLQDNYPEFVAKQVIINVPWWYLAYNRMMSPFFTQRSKSKFAFAGPSKSAEILFKYIAPEQVPVQYGGLGKDNDPDFTTSNAVNEVTIKPSGNHIIVIPATESCLLVWELRVLGWEVSYSAEFIPTAEEAYTVLVQKARKFTPTDEPYIKNIFKAGEPGKIVLTIENATTKKKKLLYRSKTKTSSDQ</sequence>
<evidence type="ECO:0000313" key="7">
    <source>
        <dbReference type="Proteomes" id="UP000236161"/>
    </source>
</evidence>
<dbReference type="InterPro" id="IPR001251">
    <property type="entry name" value="CRAL-TRIO_dom"/>
</dbReference>
<dbReference type="CDD" id="cd00170">
    <property type="entry name" value="SEC14"/>
    <property type="match status" value="1"/>
</dbReference>
<dbReference type="PROSITE" id="PS50191">
    <property type="entry name" value="CRAL_TRIO"/>
    <property type="match status" value="1"/>
</dbReference>
<evidence type="ECO:0000256" key="1">
    <source>
        <dbReference type="ARBA" id="ARBA00004370"/>
    </source>
</evidence>
<dbReference type="Proteomes" id="UP000236161">
    <property type="component" value="Unassembled WGS sequence"/>
</dbReference>
<feature type="compositionally biased region" description="Basic and acidic residues" evidence="4">
    <location>
        <begin position="120"/>
        <end position="131"/>
    </location>
</feature>
<dbReference type="InterPro" id="IPR036865">
    <property type="entry name" value="CRAL-TRIO_dom_sf"/>
</dbReference>
<proteinExistence type="predicted"/>
<dbReference type="SMART" id="SM00516">
    <property type="entry name" value="SEC14"/>
    <property type="match status" value="1"/>
</dbReference>
<dbReference type="EMBL" id="KZ453008">
    <property type="protein sequence ID" value="PKA47962.1"/>
    <property type="molecule type" value="Genomic_DNA"/>
</dbReference>
<evidence type="ECO:0000259" key="5">
    <source>
        <dbReference type="PROSITE" id="PS50191"/>
    </source>
</evidence>
<dbReference type="Pfam" id="PF00650">
    <property type="entry name" value="CRAL_TRIO"/>
    <property type="match status" value="1"/>
</dbReference>
<dbReference type="InterPro" id="IPR044834">
    <property type="entry name" value="PATL"/>
</dbReference>
<feature type="compositionally biased region" description="Low complexity" evidence="4">
    <location>
        <begin position="132"/>
        <end position="144"/>
    </location>
</feature>
<feature type="compositionally biased region" description="Pro residues" evidence="4">
    <location>
        <begin position="104"/>
        <end position="114"/>
    </location>
</feature>
<protein>
    <submittedName>
        <fullName evidence="6">Patellin-3</fullName>
    </submittedName>
</protein>
<gene>
    <name evidence="6" type="primary">PATL3</name>
    <name evidence="6" type="ORF">AXF42_Ash016309</name>
</gene>
<feature type="domain" description="CRAL-TRIO" evidence="5">
    <location>
        <begin position="308"/>
        <end position="484"/>
    </location>
</feature>
<dbReference type="AlphaFoldDB" id="A0A2H9ZXH7"/>
<evidence type="ECO:0000313" key="6">
    <source>
        <dbReference type="EMBL" id="PKA47962.1"/>
    </source>
</evidence>
<dbReference type="Pfam" id="PF03765">
    <property type="entry name" value="CRAL_TRIO_N"/>
    <property type="match status" value="1"/>
</dbReference>
<dbReference type="STRING" id="1088818.A0A2H9ZXH7"/>
<keyword evidence="7" id="KW-1185">Reference proteome</keyword>
<dbReference type="InterPro" id="IPR011074">
    <property type="entry name" value="CRAL/TRIO_N_dom"/>
</dbReference>